<dbReference type="PANTHER" id="PTHR30146">
    <property type="entry name" value="LACI-RELATED TRANSCRIPTIONAL REPRESSOR"/>
    <property type="match status" value="1"/>
</dbReference>
<dbReference type="CDD" id="cd01392">
    <property type="entry name" value="HTH_LacI"/>
    <property type="match status" value="1"/>
</dbReference>
<sequence>MTPGATHGTSTPATAQPTLEAVAARAGVGRGTVSRVINGSPQVSERTRARVMRAVDELGYVPNMAARALVTRRTGAIALVISESEERIFGEPFFAGVVRGITTVVGEASRQLVLALVQTREQVDRLDSYLTPQHVDGVLMLSAHDADTLPALIQGRGLPIVFCGRPVGLDHASYVDVDNTGGARNAVAHLFAKGRSVVGHIAGPQDMIAGRDRREGYVAAVQDAGRDADDSLVEVGDFSETSGAAAMRALLARRPDIDAVFAASDPMALGALRALREAGRSVPQDVALVGFDDGPLAEVAAPPLTTVHQPLEQIGREMATMLLAQIGTGDDRPEQHVVLDTELVERASG</sequence>
<dbReference type="SMART" id="SM00354">
    <property type="entry name" value="HTH_LACI"/>
    <property type="match status" value="1"/>
</dbReference>
<gene>
    <name evidence="5" type="ORF">ABEG17_15430</name>
</gene>
<organism evidence="5">
    <name type="scientific">Pedococcus sp. KACC 23699</name>
    <dbReference type="NCBI Taxonomy" id="3149228"/>
    <lineage>
        <taxon>Bacteria</taxon>
        <taxon>Bacillati</taxon>
        <taxon>Actinomycetota</taxon>
        <taxon>Actinomycetes</taxon>
        <taxon>Micrococcales</taxon>
        <taxon>Intrasporangiaceae</taxon>
        <taxon>Pedococcus</taxon>
    </lineage>
</organism>
<dbReference type="SUPFAM" id="SSF47413">
    <property type="entry name" value="lambda repressor-like DNA-binding domains"/>
    <property type="match status" value="1"/>
</dbReference>
<dbReference type="InterPro" id="IPR010982">
    <property type="entry name" value="Lambda_DNA-bd_dom_sf"/>
</dbReference>
<dbReference type="GO" id="GO:0000976">
    <property type="term" value="F:transcription cis-regulatory region binding"/>
    <property type="evidence" value="ECO:0007669"/>
    <property type="project" value="TreeGrafter"/>
</dbReference>
<dbReference type="RefSeq" id="WP_406830371.1">
    <property type="nucleotide sequence ID" value="NZ_CP157483.1"/>
</dbReference>
<dbReference type="PROSITE" id="PS50932">
    <property type="entry name" value="HTH_LACI_2"/>
    <property type="match status" value="1"/>
</dbReference>
<feature type="domain" description="HTH lacI-type" evidence="4">
    <location>
        <begin position="17"/>
        <end position="71"/>
    </location>
</feature>
<dbReference type="PANTHER" id="PTHR30146:SF109">
    <property type="entry name" value="HTH-TYPE TRANSCRIPTIONAL REGULATOR GALS"/>
    <property type="match status" value="1"/>
</dbReference>
<protein>
    <submittedName>
        <fullName evidence="5">LacI family DNA-binding transcriptional regulator</fullName>
    </submittedName>
</protein>
<dbReference type="Gene3D" id="1.10.260.40">
    <property type="entry name" value="lambda repressor-like DNA-binding domains"/>
    <property type="match status" value="1"/>
</dbReference>
<evidence type="ECO:0000256" key="1">
    <source>
        <dbReference type="ARBA" id="ARBA00023015"/>
    </source>
</evidence>
<accession>A0AAU7JRB0</accession>
<keyword evidence="2 5" id="KW-0238">DNA-binding</keyword>
<dbReference type="SUPFAM" id="SSF53822">
    <property type="entry name" value="Periplasmic binding protein-like I"/>
    <property type="match status" value="1"/>
</dbReference>
<dbReference type="Pfam" id="PF13377">
    <property type="entry name" value="Peripla_BP_3"/>
    <property type="match status" value="1"/>
</dbReference>
<dbReference type="InterPro" id="IPR028082">
    <property type="entry name" value="Peripla_BP_I"/>
</dbReference>
<reference evidence="5" key="1">
    <citation type="submission" date="2024-05" db="EMBL/GenBank/DDBJ databases">
        <authorList>
            <person name="Kim S."/>
            <person name="Heo J."/>
            <person name="Choi H."/>
            <person name="Choi Y."/>
            <person name="Kwon S.-W."/>
            <person name="Kim Y."/>
        </authorList>
    </citation>
    <scope>NUCLEOTIDE SEQUENCE</scope>
    <source>
        <strain evidence="5">KACC 23699</strain>
    </source>
</reference>
<dbReference type="Pfam" id="PF00356">
    <property type="entry name" value="LacI"/>
    <property type="match status" value="1"/>
</dbReference>
<keyword evidence="3" id="KW-0804">Transcription</keyword>
<dbReference type="AlphaFoldDB" id="A0AAU7JRB0"/>
<evidence type="ECO:0000256" key="2">
    <source>
        <dbReference type="ARBA" id="ARBA00023125"/>
    </source>
</evidence>
<dbReference type="InterPro" id="IPR046335">
    <property type="entry name" value="LacI/GalR-like_sensor"/>
</dbReference>
<evidence type="ECO:0000313" key="5">
    <source>
        <dbReference type="EMBL" id="XBO42947.1"/>
    </source>
</evidence>
<name>A0AAU7JRB0_9MICO</name>
<dbReference type="GO" id="GO:0003700">
    <property type="term" value="F:DNA-binding transcription factor activity"/>
    <property type="evidence" value="ECO:0007669"/>
    <property type="project" value="TreeGrafter"/>
</dbReference>
<dbReference type="EMBL" id="CP157483">
    <property type="protein sequence ID" value="XBO42947.1"/>
    <property type="molecule type" value="Genomic_DNA"/>
</dbReference>
<dbReference type="CDD" id="cd06267">
    <property type="entry name" value="PBP1_LacI_sugar_binding-like"/>
    <property type="match status" value="1"/>
</dbReference>
<dbReference type="InterPro" id="IPR000843">
    <property type="entry name" value="HTH_LacI"/>
</dbReference>
<proteinExistence type="predicted"/>
<evidence type="ECO:0000256" key="3">
    <source>
        <dbReference type="ARBA" id="ARBA00023163"/>
    </source>
</evidence>
<keyword evidence="1" id="KW-0805">Transcription regulation</keyword>
<dbReference type="Gene3D" id="3.40.50.2300">
    <property type="match status" value="2"/>
</dbReference>
<evidence type="ECO:0000259" key="4">
    <source>
        <dbReference type="PROSITE" id="PS50932"/>
    </source>
</evidence>